<reference evidence="3" key="2">
    <citation type="submission" date="2017-12" db="EMBL/GenBank/DDBJ databases">
        <title>Genome sequence of the Bar-tailed Godwit (Limosa lapponica baueri).</title>
        <authorList>
            <person name="Lima N.C.B."/>
            <person name="Parody-Merino A.M."/>
            <person name="Battley P.F."/>
            <person name="Fidler A.E."/>
            <person name="Prosdocimi F."/>
        </authorList>
    </citation>
    <scope>NUCLEOTIDE SEQUENCE [LARGE SCALE GENOMIC DNA]</scope>
</reference>
<keyword evidence="3" id="KW-1185">Reference proteome</keyword>
<feature type="region of interest" description="Disordered" evidence="1">
    <location>
        <begin position="1"/>
        <end position="38"/>
    </location>
</feature>
<proteinExistence type="predicted"/>
<evidence type="ECO:0000313" key="2">
    <source>
        <dbReference type="EMBL" id="PKU43103.1"/>
    </source>
</evidence>
<sequence>MNYVQPAPILVNPEPATNLSSENLEEAEQSLNTTEILHGPQPSPKLYIHCPEATAPVRCCEKDWLTGRAASGGPSDMRKLSITGETHLGILKLNSLHNKEFGARK</sequence>
<evidence type="ECO:0000256" key="1">
    <source>
        <dbReference type="SAM" id="MobiDB-lite"/>
    </source>
</evidence>
<evidence type="ECO:0000313" key="3">
    <source>
        <dbReference type="Proteomes" id="UP000233556"/>
    </source>
</evidence>
<gene>
    <name evidence="2" type="ORF">llap_6594</name>
</gene>
<reference evidence="3" key="1">
    <citation type="submission" date="2017-11" db="EMBL/GenBank/DDBJ databases">
        <authorList>
            <person name="Lima N.C."/>
            <person name="Parody-Merino A.M."/>
            <person name="Battley P.F."/>
            <person name="Fidler A.E."/>
            <person name="Prosdocimi F."/>
        </authorList>
    </citation>
    <scope>NUCLEOTIDE SEQUENCE [LARGE SCALE GENOMIC DNA]</scope>
</reference>
<dbReference type="Proteomes" id="UP000233556">
    <property type="component" value="Unassembled WGS sequence"/>
</dbReference>
<dbReference type="EMBL" id="KZ505932">
    <property type="protein sequence ID" value="PKU43103.1"/>
    <property type="molecule type" value="Genomic_DNA"/>
</dbReference>
<name>A0A2I0UAS8_LIMLA</name>
<organism evidence="2 3">
    <name type="scientific">Limosa lapponica baueri</name>
    <dbReference type="NCBI Taxonomy" id="1758121"/>
    <lineage>
        <taxon>Eukaryota</taxon>
        <taxon>Metazoa</taxon>
        <taxon>Chordata</taxon>
        <taxon>Craniata</taxon>
        <taxon>Vertebrata</taxon>
        <taxon>Euteleostomi</taxon>
        <taxon>Archelosauria</taxon>
        <taxon>Archosauria</taxon>
        <taxon>Dinosauria</taxon>
        <taxon>Saurischia</taxon>
        <taxon>Theropoda</taxon>
        <taxon>Coelurosauria</taxon>
        <taxon>Aves</taxon>
        <taxon>Neognathae</taxon>
        <taxon>Neoaves</taxon>
        <taxon>Charadriiformes</taxon>
        <taxon>Scolopacidae</taxon>
        <taxon>Limosa</taxon>
    </lineage>
</organism>
<accession>A0A2I0UAS8</accession>
<dbReference type="AlphaFoldDB" id="A0A2I0UAS8"/>
<protein>
    <submittedName>
        <fullName evidence="2">Uncharacterized protein</fullName>
    </submittedName>
</protein>